<dbReference type="OrthoDB" id="10250105at2759"/>
<comment type="caution">
    <text evidence="1">The sequence shown here is derived from an EMBL/GenBank/DDBJ whole genome shotgun (WGS) entry which is preliminary data.</text>
</comment>
<dbReference type="AlphaFoldDB" id="A0A3S5APD7"/>
<proteinExistence type="predicted"/>
<name>A0A3S5APD7_9PLAT</name>
<organism evidence="1 2">
    <name type="scientific">Protopolystoma xenopodis</name>
    <dbReference type="NCBI Taxonomy" id="117903"/>
    <lineage>
        <taxon>Eukaryota</taxon>
        <taxon>Metazoa</taxon>
        <taxon>Spiralia</taxon>
        <taxon>Lophotrochozoa</taxon>
        <taxon>Platyhelminthes</taxon>
        <taxon>Monogenea</taxon>
        <taxon>Polyopisthocotylea</taxon>
        <taxon>Polystomatidea</taxon>
        <taxon>Polystomatidae</taxon>
        <taxon>Protopolystoma</taxon>
    </lineage>
</organism>
<protein>
    <submittedName>
        <fullName evidence="1">Uncharacterized protein</fullName>
    </submittedName>
</protein>
<reference evidence="1" key="1">
    <citation type="submission" date="2018-11" db="EMBL/GenBank/DDBJ databases">
        <authorList>
            <consortium name="Pathogen Informatics"/>
        </authorList>
    </citation>
    <scope>NUCLEOTIDE SEQUENCE</scope>
</reference>
<accession>A0A3S5APD7</accession>
<dbReference type="Proteomes" id="UP000784294">
    <property type="component" value="Unassembled WGS sequence"/>
</dbReference>
<evidence type="ECO:0000313" key="2">
    <source>
        <dbReference type="Proteomes" id="UP000784294"/>
    </source>
</evidence>
<sequence>MLCRLGRGTGLLSGAHFEFDPDMLASQIDVHNSPQTQQILPFLIEFNASRQKLCSYLLDTLLSCGPDELACLQGHGTMVSSTLASSS</sequence>
<gene>
    <name evidence="1" type="ORF">PXEA_LOCUS18623</name>
</gene>
<keyword evidence="2" id="KW-1185">Reference proteome</keyword>
<dbReference type="EMBL" id="CAAALY010072170">
    <property type="protein sequence ID" value="VEL25183.1"/>
    <property type="molecule type" value="Genomic_DNA"/>
</dbReference>
<evidence type="ECO:0000313" key="1">
    <source>
        <dbReference type="EMBL" id="VEL25183.1"/>
    </source>
</evidence>